<dbReference type="SUPFAM" id="SSF56112">
    <property type="entry name" value="Protein kinase-like (PK-like)"/>
    <property type="match status" value="1"/>
</dbReference>
<feature type="compositionally biased region" description="Polar residues" evidence="1">
    <location>
        <begin position="634"/>
        <end position="653"/>
    </location>
</feature>
<feature type="region of interest" description="Disordered" evidence="1">
    <location>
        <begin position="748"/>
        <end position="792"/>
    </location>
</feature>
<sequence length="928" mass="100566">MSLNMKSFTQALAKTAAVIEKTVQTTVQEVTGPKPLQDYDLLHQIGSAGPGLAWKLYSAKAARESTRTHQYPTVCVWVLDKKALSEARARAGLTKVAEDTFLDVIRADAARLVRIRHPGVVHVVQALDENKNAMAMVTEPLFASVANAIGNLENVGKVPKELKGMEMGLLEVKHGLLQIAESLDFLHNNAHLIHRAISPENILITSSGAWKLGGFGFAITTDQASGDLASSQAFHYAEYDDEDSMLPLQPSLNYTAPELVRSKAPSAGCSSDIFSFGCLAYQLIAHKPLFDCHNNVKMYMNTLNYLSSAAFSSIPPELVPDLQKMLSANESFRPTAMDFTGSPFFRNDTRLRALRFLDHMLERDNMQKSEFLKALSDMWKDFDTRVLRYKVLPPLCAELRNMVMQPMILPMVLTIAESQDKIDFELSTLPALIPVLSTAAGETLLLLVKHAELVINKTSQDNLISHVLPLLVRAYDDTDPRIQEEVLRKSSFLAKQLDVQLVKQAILPRVHGLALKTTVAAVRVNALLCFGDLVSTLDKHAILDILQTIQRCTAVDRTPPTLMCTLGVANSILKQHGVEFVTEHVLPLLTPLLTAQQLNVQQFAKYMLFVKDILRMIEEKRGVTVTDSGIPEVKSSSFPNGIQPPASSKTSGTVAPAAKGSTSWDEDWGPVSKGSATAHRALASNSAPTPSISANQPVQLTFLQSESPMTSAVSSKQTAVSCPPIDIEWPPRASSTVTQIDIGNKQMDAGATSTSSFNEIDPFADWPPRPSGISSGSGASNNGTTGLQPNSYSSNLITNTPDIMNFQNKGNISWAFNNQSSLDPLKPNQGTSAVNSGSLNSGPNPQSSIGFLKQNQNTSILGSYNNTKPTDLGSIFGSSKNEQTAIKLAPPPTSAVGRGRGRGRGGTSTLRSSHAKPQSEQPPLLDLL</sequence>
<dbReference type="SMART" id="SM00220">
    <property type="entry name" value="S_TKc"/>
    <property type="match status" value="1"/>
</dbReference>
<feature type="domain" description="Protein kinase" evidence="2">
    <location>
        <begin position="39"/>
        <end position="345"/>
    </location>
</feature>
<dbReference type="InterPro" id="IPR051177">
    <property type="entry name" value="CIK-Related_Protein"/>
</dbReference>
<evidence type="ECO:0000313" key="3">
    <source>
        <dbReference type="EMBL" id="KAJ6975424.1"/>
    </source>
</evidence>
<feature type="compositionally biased region" description="Polar residues" evidence="1">
    <location>
        <begin position="683"/>
        <end position="693"/>
    </location>
</feature>
<dbReference type="InterPro" id="IPR011989">
    <property type="entry name" value="ARM-like"/>
</dbReference>
<name>A0AAD6LY22_9ROSI</name>
<dbReference type="Proteomes" id="UP001164929">
    <property type="component" value="Chromosome 13"/>
</dbReference>
<evidence type="ECO:0000259" key="2">
    <source>
        <dbReference type="PROSITE" id="PS50011"/>
    </source>
</evidence>
<feature type="compositionally biased region" description="Low complexity" evidence="1">
    <location>
        <begin position="771"/>
        <end position="786"/>
    </location>
</feature>
<gene>
    <name evidence="3" type="ORF">NC653_031313</name>
</gene>
<dbReference type="InterPro" id="IPR016024">
    <property type="entry name" value="ARM-type_fold"/>
</dbReference>
<keyword evidence="4" id="KW-1185">Reference proteome</keyword>
<proteinExistence type="predicted"/>
<dbReference type="Gene3D" id="1.10.510.10">
    <property type="entry name" value="Transferase(Phosphotransferase) domain 1"/>
    <property type="match status" value="1"/>
</dbReference>
<feature type="region of interest" description="Disordered" evidence="1">
    <location>
        <begin position="882"/>
        <end position="928"/>
    </location>
</feature>
<dbReference type="GO" id="GO:0004672">
    <property type="term" value="F:protein kinase activity"/>
    <property type="evidence" value="ECO:0007669"/>
    <property type="project" value="InterPro"/>
</dbReference>
<dbReference type="PANTHER" id="PTHR12984">
    <property type="entry name" value="SCY1-RELATED S/T PROTEIN KINASE-LIKE"/>
    <property type="match status" value="1"/>
</dbReference>
<accession>A0AAD6LY22</accession>
<dbReference type="Gene3D" id="1.25.10.10">
    <property type="entry name" value="Leucine-rich Repeat Variant"/>
    <property type="match status" value="1"/>
</dbReference>
<dbReference type="EMBL" id="JAQIZT010000013">
    <property type="protein sequence ID" value="KAJ6975424.1"/>
    <property type="molecule type" value="Genomic_DNA"/>
</dbReference>
<organism evidence="3 4">
    <name type="scientific">Populus alba x Populus x berolinensis</name>
    <dbReference type="NCBI Taxonomy" id="444605"/>
    <lineage>
        <taxon>Eukaryota</taxon>
        <taxon>Viridiplantae</taxon>
        <taxon>Streptophyta</taxon>
        <taxon>Embryophyta</taxon>
        <taxon>Tracheophyta</taxon>
        <taxon>Spermatophyta</taxon>
        <taxon>Magnoliopsida</taxon>
        <taxon>eudicotyledons</taxon>
        <taxon>Gunneridae</taxon>
        <taxon>Pentapetalae</taxon>
        <taxon>rosids</taxon>
        <taxon>fabids</taxon>
        <taxon>Malpighiales</taxon>
        <taxon>Salicaceae</taxon>
        <taxon>Saliceae</taxon>
        <taxon>Populus</taxon>
    </lineage>
</organism>
<dbReference type="PROSITE" id="PS50011">
    <property type="entry name" value="PROTEIN_KINASE_DOM"/>
    <property type="match status" value="1"/>
</dbReference>
<evidence type="ECO:0000256" key="1">
    <source>
        <dbReference type="SAM" id="MobiDB-lite"/>
    </source>
</evidence>
<dbReference type="InterPro" id="IPR011009">
    <property type="entry name" value="Kinase-like_dom_sf"/>
</dbReference>
<evidence type="ECO:0000313" key="4">
    <source>
        <dbReference type="Proteomes" id="UP001164929"/>
    </source>
</evidence>
<dbReference type="PANTHER" id="PTHR12984:SF6">
    <property type="entry name" value="SCY1-LIKE PROTEIN 2"/>
    <property type="match status" value="1"/>
</dbReference>
<dbReference type="GO" id="GO:0005524">
    <property type="term" value="F:ATP binding"/>
    <property type="evidence" value="ECO:0007669"/>
    <property type="project" value="InterPro"/>
</dbReference>
<comment type="caution">
    <text evidence="3">The sequence shown here is derived from an EMBL/GenBank/DDBJ whole genome shotgun (WGS) entry which is preliminary data.</text>
</comment>
<protein>
    <recommendedName>
        <fullName evidence="2">Protein kinase domain-containing protein</fullName>
    </recommendedName>
</protein>
<dbReference type="CDD" id="cd14011">
    <property type="entry name" value="PK_SCY1_like"/>
    <property type="match status" value="1"/>
</dbReference>
<dbReference type="Pfam" id="PF00069">
    <property type="entry name" value="Pkinase"/>
    <property type="match status" value="1"/>
</dbReference>
<feature type="compositionally biased region" description="Polar residues" evidence="1">
    <location>
        <begin position="907"/>
        <end position="921"/>
    </location>
</feature>
<reference evidence="3" key="1">
    <citation type="journal article" date="2023" name="Mol. Ecol. Resour.">
        <title>Chromosome-level genome assembly of a triploid poplar Populus alba 'Berolinensis'.</title>
        <authorList>
            <person name="Chen S."/>
            <person name="Yu Y."/>
            <person name="Wang X."/>
            <person name="Wang S."/>
            <person name="Zhang T."/>
            <person name="Zhou Y."/>
            <person name="He R."/>
            <person name="Meng N."/>
            <person name="Wang Y."/>
            <person name="Liu W."/>
            <person name="Liu Z."/>
            <person name="Liu J."/>
            <person name="Guo Q."/>
            <person name="Huang H."/>
            <person name="Sederoff R.R."/>
            <person name="Wang G."/>
            <person name="Qu G."/>
            <person name="Chen S."/>
        </authorList>
    </citation>
    <scope>NUCLEOTIDE SEQUENCE</scope>
    <source>
        <strain evidence="3">SC-2020</strain>
    </source>
</reference>
<dbReference type="SUPFAM" id="SSF48371">
    <property type="entry name" value="ARM repeat"/>
    <property type="match status" value="1"/>
</dbReference>
<feature type="region of interest" description="Disordered" evidence="1">
    <location>
        <begin position="634"/>
        <end position="693"/>
    </location>
</feature>
<feature type="region of interest" description="Disordered" evidence="1">
    <location>
        <begin position="820"/>
        <end position="851"/>
    </location>
</feature>
<dbReference type="InterPro" id="IPR000719">
    <property type="entry name" value="Prot_kinase_dom"/>
</dbReference>
<dbReference type="AlphaFoldDB" id="A0AAD6LY22"/>